<gene>
    <name evidence="2" type="ORF">KY290_021327</name>
</gene>
<dbReference type="EMBL" id="JAIVGD010000015">
    <property type="protein sequence ID" value="KAH0757834.1"/>
    <property type="molecule type" value="Genomic_DNA"/>
</dbReference>
<dbReference type="Proteomes" id="UP000826656">
    <property type="component" value="Unassembled WGS sequence"/>
</dbReference>
<name>A0ABQ7V188_SOLTU</name>
<evidence type="ECO:0000313" key="3">
    <source>
        <dbReference type="Proteomes" id="UP000826656"/>
    </source>
</evidence>
<evidence type="ECO:0000313" key="2">
    <source>
        <dbReference type="EMBL" id="KAH0757834.1"/>
    </source>
</evidence>
<accession>A0ABQ7V188</accession>
<keyword evidence="3" id="KW-1185">Reference proteome</keyword>
<feature type="compositionally biased region" description="Polar residues" evidence="1">
    <location>
        <begin position="96"/>
        <end position="107"/>
    </location>
</feature>
<organism evidence="2 3">
    <name type="scientific">Solanum tuberosum</name>
    <name type="common">Potato</name>
    <dbReference type="NCBI Taxonomy" id="4113"/>
    <lineage>
        <taxon>Eukaryota</taxon>
        <taxon>Viridiplantae</taxon>
        <taxon>Streptophyta</taxon>
        <taxon>Embryophyta</taxon>
        <taxon>Tracheophyta</taxon>
        <taxon>Spermatophyta</taxon>
        <taxon>Magnoliopsida</taxon>
        <taxon>eudicotyledons</taxon>
        <taxon>Gunneridae</taxon>
        <taxon>Pentapetalae</taxon>
        <taxon>asterids</taxon>
        <taxon>lamiids</taxon>
        <taxon>Solanales</taxon>
        <taxon>Solanaceae</taxon>
        <taxon>Solanoideae</taxon>
        <taxon>Solaneae</taxon>
        <taxon>Solanum</taxon>
    </lineage>
</organism>
<protein>
    <submittedName>
        <fullName evidence="2">Uncharacterized protein</fullName>
    </submittedName>
</protein>
<comment type="caution">
    <text evidence="2">The sequence shown here is derived from an EMBL/GenBank/DDBJ whole genome shotgun (WGS) entry which is preliminary data.</text>
</comment>
<sequence>MYDATDKLGISSPTRSIDQQVLHQGNSMQMLTVPQTLTTSTKTRPLSNLHDIVSHQIPKIIISGEMEVEGEKKVEDRVEEANLMLERKVRHEADLSPQSSTNSNTSRTKGESKPSRVNPKRSGKATFK</sequence>
<reference evidence="2 3" key="1">
    <citation type="journal article" date="2021" name="bioRxiv">
        <title>Chromosome-scale and haplotype-resolved genome assembly of a tetraploid potato cultivar.</title>
        <authorList>
            <person name="Sun H."/>
            <person name="Jiao W.-B."/>
            <person name="Krause K."/>
            <person name="Campoy J.A."/>
            <person name="Goel M."/>
            <person name="Folz-Donahue K."/>
            <person name="Kukat C."/>
            <person name="Huettel B."/>
            <person name="Schneeberger K."/>
        </authorList>
    </citation>
    <scope>NUCLEOTIDE SEQUENCE [LARGE SCALE GENOMIC DNA]</scope>
    <source>
        <strain evidence="2">SolTubOtavaFocal</strain>
        <tissue evidence="2">Leaves</tissue>
    </source>
</reference>
<proteinExistence type="predicted"/>
<evidence type="ECO:0000256" key="1">
    <source>
        <dbReference type="SAM" id="MobiDB-lite"/>
    </source>
</evidence>
<feature type="compositionally biased region" description="Basic residues" evidence="1">
    <location>
        <begin position="118"/>
        <end position="128"/>
    </location>
</feature>
<feature type="region of interest" description="Disordered" evidence="1">
    <location>
        <begin position="87"/>
        <end position="128"/>
    </location>
</feature>